<keyword evidence="1" id="KW-1133">Transmembrane helix</keyword>
<sequence length="218" mass="25530">MGSQLFHWLVHAWDVFLFRMPLISWNLFLGLIPLALSYWLFKGSPRRTLLWGIVLLVFIAFLPNAPYVLTDVIHLVRDIRYHSSIWLISLVLLPQYFLFILIGVEAYVISIINLGDYLRRIGWRRYILPAELLIHALSAVGIYLGRFKRFNSWDLVTNLDAVTNTVLDDLLRKWPVLVIAVTFVILTSIYWLMKQVTLGVFERFHSNYSADSSWPEEF</sequence>
<evidence type="ECO:0008006" key="3">
    <source>
        <dbReference type="Google" id="ProtNLM"/>
    </source>
</evidence>
<reference evidence="2" key="1">
    <citation type="submission" date="2016-09" db="EMBL/GenBank/DDBJ databases">
        <title>Draft genome of thermotolerant cyanobacterium Desertifilum sp. strain IPPAS B-1220.</title>
        <authorList>
            <person name="Sinetova M.A."/>
            <person name="Bolakhan K."/>
            <person name="Zayadan B.K."/>
            <person name="Mironov K.S."/>
            <person name="Ustinova V."/>
            <person name="Kupriyanova E.V."/>
            <person name="Sidorov R.A."/>
            <person name="Skrypnik A.N."/>
            <person name="Gogoleva N.E."/>
            <person name="Gogolev Y.V."/>
            <person name="Los D.A."/>
        </authorList>
    </citation>
    <scope>NUCLEOTIDE SEQUENCE [LARGE SCALE GENOMIC DNA]</scope>
    <source>
        <strain evidence="2">IPPAS B-1220</strain>
    </source>
</reference>
<protein>
    <recommendedName>
        <fullName evidence="3">DUF1361 domain-containing protein</fullName>
    </recommendedName>
</protein>
<dbReference type="Pfam" id="PF07099">
    <property type="entry name" value="DUF1361"/>
    <property type="match status" value="1"/>
</dbReference>
<organism evidence="2">
    <name type="scientific">Desertifilum tharense IPPAS B-1220</name>
    <dbReference type="NCBI Taxonomy" id="1781255"/>
    <lineage>
        <taxon>Bacteria</taxon>
        <taxon>Bacillati</taxon>
        <taxon>Cyanobacteriota</taxon>
        <taxon>Cyanophyceae</taxon>
        <taxon>Desertifilales</taxon>
        <taxon>Desertifilaceae</taxon>
        <taxon>Desertifilum</taxon>
    </lineage>
</organism>
<dbReference type="InterPro" id="IPR009793">
    <property type="entry name" value="DUF1361"/>
</dbReference>
<accession>A0A1E5QKZ9</accession>
<dbReference type="OrthoDB" id="4540541at2"/>
<feature type="transmembrane region" description="Helical" evidence="1">
    <location>
        <begin position="85"/>
        <end position="114"/>
    </location>
</feature>
<dbReference type="AlphaFoldDB" id="A0A1E5QKZ9"/>
<feature type="transmembrane region" description="Helical" evidence="1">
    <location>
        <begin position="48"/>
        <end position="65"/>
    </location>
</feature>
<feature type="transmembrane region" description="Helical" evidence="1">
    <location>
        <begin position="126"/>
        <end position="145"/>
    </location>
</feature>
<feature type="transmembrane region" description="Helical" evidence="1">
    <location>
        <begin position="174"/>
        <end position="193"/>
    </location>
</feature>
<evidence type="ECO:0000256" key="1">
    <source>
        <dbReference type="SAM" id="Phobius"/>
    </source>
</evidence>
<evidence type="ECO:0000313" key="2">
    <source>
        <dbReference type="EMBL" id="OEJ75356.1"/>
    </source>
</evidence>
<proteinExistence type="predicted"/>
<dbReference type="STRING" id="1781255.BH720_09880"/>
<keyword evidence="1" id="KW-0812">Transmembrane</keyword>
<dbReference type="EMBL" id="MJGC01000052">
    <property type="protein sequence ID" value="OEJ75356.1"/>
    <property type="molecule type" value="Genomic_DNA"/>
</dbReference>
<feature type="transmembrane region" description="Helical" evidence="1">
    <location>
        <begin position="22"/>
        <end position="41"/>
    </location>
</feature>
<keyword evidence="1" id="KW-0472">Membrane</keyword>
<comment type="caution">
    <text evidence="2">The sequence shown here is derived from an EMBL/GenBank/DDBJ whole genome shotgun (WGS) entry which is preliminary data.</text>
</comment>
<name>A0A1E5QKZ9_9CYAN</name>
<gene>
    <name evidence="2" type="ORF">BH720_09880</name>
</gene>